<organism evidence="2 3">
    <name type="scientific">Dorcoceras hygrometricum</name>
    <dbReference type="NCBI Taxonomy" id="472368"/>
    <lineage>
        <taxon>Eukaryota</taxon>
        <taxon>Viridiplantae</taxon>
        <taxon>Streptophyta</taxon>
        <taxon>Embryophyta</taxon>
        <taxon>Tracheophyta</taxon>
        <taxon>Spermatophyta</taxon>
        <taxon>Magnoliopsida</taxon>
        <taxon>eudicotyledons</taxon>
        <taxon>Gunneridae</taxon>
        <taxon>Pentapetalae</taxon>
        <taxon>asterids</taxon>
        <taxon>lamiids</taxon>
        <taxon>Lamiales</taxon>
        <taxon>Gesneriaceae</taxon>
        <taxon>Didymocarpoideae</taxon>
        <taxon>Trichosporeae</taxon>
        <taxon>Loxocarpinae</taxon>
        <taxon>Dorcoceras</taxon>
    </lineage>
</organism>
<proteinExistence type="predicted"/>
<evidence type="ECO:0000313" key="3">
    <source>
        <dbReference type="Proteomes" id="UP000250235"/>
    </source>
</evidence>
<name>A0A2Z7AN90_9LAMI</name>
<sequence length="571" mass="64650">MAVKRKEYILAKYRELLLRTFLDSHRKYFAPGQPWTATASQIIDLLSDAHSISLEYLLAQQREHGLPMEQPCASTVFDSSGDSGAVLARFYSAEKSKCWVRPMILIDGIWTPLQGPDFWKSSCRLSLFLNQKKMPEPVIDNIFVPHVLFIEPIQYWEAAPYLIRTWQWTKVCTEIIQFSMFGCLRPVREDVCQEIVVYNLGVEHIPADFLSMFAQGMACHSFVDSVVQRDSGDIQEVNIKDVEEVDLVSSDGSTVYRSPSPSFQEVDSVEHDLQFALGPTIFPSVAQEERLYYVQSPESSPAISLHQESSSSSTDVSMYFDYADIPVNAQADTQPSAPVDFTVLTDALEDLRLSMSQRIHDSNCKILSKITSVEFSVREALLKQNDLIRQSLQNSRRDHETQGFTQVMHINDLKKGMLAQFGPGFQDLMDIKRSQREQDAKITALDNQVAAIRNEQLDFQSKIAADILSLSTQFGDIVDYIRGGDAKKGEGSSSRPPHSLPGSSSRPLEPPPADQIRDSGHVANLEELEEAVGRIREADRREADRRERERDRQRREMRLSGSGAFKRRRGF</sequence>
<dbReference type="AlphaFoldDB" id="A0A2Z7AN90"/>
<feature type="compositionally biased region" description="Basic and acidic residues" evidence="1">
    <location>
        <begin position="531"/>
        <end position="558"/>
    </location>
</feature>
<evidence type="ECO:0000256" key="1">
    <source>
        <dbReference type="SAM" id="MobiDB-lite"/>
    </source>
</evidence>
<dbReference type="EMBL" id="KV015604">
    <property type="protein sequence ID" value="KZV20594.1"/>
    <property type="molecule type" value="Genomic_DNA"/>
</dbReference>
<gene>
    <name evidence="2" type="ORF">F511_31809</name>
</gene>
<evidence type="ECO:0000313" key="2">
    <source>
        <dbReference type="EMBL" id="KZV20594.1"/>
    </source>
</evidence>
<feature type="region of interest" description="Disordered" evidence="1">
    <location>
        <begin position="485"/>
        <end position="571"/>
    </location>
</feature>
<reference evidence="2 3" key="1">
    <citation type="journal article" date="2015" name="Proc. Natl. Acad. Sci. U.S.A.">
        <title>The resurrection genome of Boea hygrometrica: A blueprint for survival of dehydration.</title>
        <authorList>
            <person name="Xiao L."/>
            <person name="Yang G."/>
            <person name="Zhang L."/>
            <person name="Yang X."/>
            <person name="Zhao S."/>
            <person name="Ji Z."/>
            <person name="Zhou Q."/>
            <person name="Hu M."/>
            <person name="Wang Y."/>
            <person name="Chen M."/>
            <person name="Xu Y."/>
            <person name="Jin H."/>
            <person name="Xiao X."/>
            <person name="Hu G."/>
            <person name="Bao F."/>
            <person name="Hu Y."/>
            <person name="Wan P."/>
            <person name="Li L."/>
            <person name="Deng X."/>
            <person name="Kuang T."/>
            <person name="Xiang C."/>
            <person name="Zhu J.K."/>
            <person name="Oliver M.J."/>
            <person name="He Y."/>
        </authorList>
    </citation>
    <scope>NUCLEOTIDE SEQUENCE [LARGE SCALE GENOMIC DNA]</scope>
    <source>
        <strain evidence="3">cv. XS01</strain>
    </source>
</reference>
<protein>
    <submittedName>
        <fullName evidence="2">Uncharacterized protein</fullName>
    </submittedName>
</protein>
<dbReference type="Proteomes" id="UP000250235">
    <property type="component" value="Unassembled WGS sequence"/>
</dbReference>
<keyword evidence="3" id="KW-1185">Reference proteome</keyword>
<feature type="compositionally biased region" description="Polar residues" evidence="1">
    <location>
        <begin position="491"/>
        <end position="506"/>
    </location>
</feature>
<accession>A0A2Z7AN90</accession>